<gene>
    <name evidence="2" type="ORF">SAMN06295912_11143</name>
</gene>
<protein>
    <submittedName>
        <fullName evidence="2">Predicted N-acetyltransferase YhbS</fullName>
    </submittedName>
</protein>
<dbReference type="CDD" id="cd04301">
    <property type="entry name" value="NAT_SF"/>
    <property type="match status" value="1"/>
</dbReference>
<keyword evidence="3" id="KW-1185">Reference proteome</keyword>
<dbReference type="SUPFAM" id="SSF55729">
    <property type="entry name" value="Acyl-CoA N-acyltransferases (Nat)"/>
    <property type="match status" value="1"/>
</dbReference>
<feature type="domain" description="N-acetyltransferase" evidence="1">
    <location>
        <begin position="22"/>
        <end position="170"/>
    </location>
</feature>
<keyword evidence="2" id="KW-0808">Transferase</keyword>
<evidence type="ECO:0000313" key="2">
    <source>
        <dbReference type="EMBL" id="SNS64432.1"/>
    </source>
</evidence>
<evidence type="ECO:0000259" key="1">
    <source>
        <dbReference type="PROSITE" id="PS51186"/>
    </source>
</evidence>
<dbReference type="InterPro" id="IPR000182">
    <property type="entry name" value="GNAT_dom"/>
</dbReference>
<sequence>MRESLEGARIFTHHGKLPPGLITLAPLAAADPAAVEQLLDAAFGTDRHGRTAYRLRTGVDAIAELSFSAFDDAGNLVGTLQSWPVELAGDDGRTVPLALVGPVAVRPDRQRDGIGRKLMEKMLAAADAGLADSLVLIGDPEYYGRFFGFDAQWTGGWEVPGPVERRRLLARLRGTAPLPLNGQLQARHAAPAAPR</sequence>
<dbReference type="InterPro" id="IPR016181">
    <property type="entry name" value="Acyl_CoA_acyltransferase"/>
</dbReference>
<name>A0A239G6W1_9SPHN</name>
<dbReference type="PROSITE" id="PS51186">
    <property type="entry name" value="GNAT"/>
    <property type="match status" value="1"/>
</dbReference>
<accession>A0A239G6W1</accession>
<proteinExistence type="predicted"/>
<dbReference type="Proteomes" id="UP000198281">
    <property type="component" value="Unassembled WGS sequence"/>
</dbReference>
<dbReference type="Pfam" id="PF13527">
    <property type="entry name" value="Acetyltransf_9"/>
    <property type="match status" value="1"/>
</dbReference>
<dbReference type="AlphaFoldDB" id="A0A239G6W1"/>
<organism evidence="2 3">
    <name type="scientific">Edaphosphingomonas laterariae</name>
    <dbReference type="NCBI Taxonomy" id="861865"/>
    <lineage>
        <taxon>Bacteria</taxon>
        <taxon>Pseudomonadati</taxon>
        <taxon>Pseudomonadota</taxon>
        <taxon>Alphaproteobacteria</taxon>
        <taxon>Sphingomonadales</taxon>
        <taxon>Rhizorhabdaceae</taxon>
        <taxon>Edaphosphingomonas</taxon>
    </lineage>
</organism>
<dbReference type="Gene3D" id="3.40.630.30">
    <property type="match status" value="1"/>
</dbReference>
<evidence type="ECO:0000313" key="3">
    <source>
        <dbReference type="Proteomes" id="UP000198281"/>
    </source>
</evidence>
<dbReference type="EMBL" id="FZOS01000011">
    <property type="protein sequence ID" value="SNS64432.1"/>
    <property type="molecule type" value="Genomic_DNA"/>
</dbReference>
<dbReference type="GO" id="GO:0016747">
    <property type="term" value="F:acyltransferase activity, transferring groups other than amino-acyl groups"/>
    <property type="evidence" value="ECO:0007669"/>
    <property type="project" value="InterPro"/>
</dbReference>
<reference evidence="3" key="1">
    <citation type="submission" date="2017-06" db="EMBL/GenBank/DDBJ databases">
        <authorList>
            <person name="Varghese N."/>
            <person name="Submissions S."/>
        </authorList>
    </citation>
    <scope>NUCLEOTIDE SEQUENCE [LARGE SCALE GENOMIC DNA]</scope>
    <source>
        <strain evidence="3">LNB2</strain>
    </source>
</reference>